<dbReference type="AlphaFoldDB" id="A0A1A8QQI2"/>
<sequence length="37" mass="4414">LTNRYSGAILKMSWLGLQKLRYKRLHYQQMPSENDAC</sequence>
<gene>
    <name evidence="1" type="primary">Nfu_g_1_003816</name>
</gene>
<organism evidence="1">
    <name type="scientific">Nothobranchius pienaari</name>
    <dbReference type="NCBI Taxonomy" id="704102"/>
    <lineage>
        <taxon>Eukaryota</taxon>
        <taxon>Metazoa</taxon>
        <taxon>Chordata</taxon>
        <taxon>Craniata</taxon>
        <taxon>Vertebrata</taxon>
        <taxon>Euteleostomi</taxon>
        <taxon>Actinopterygii</taxon>
        <taxon>Neopterygii</taxon>
        <taxon>Teleostei</taxon>
        <taxon>Neoteleostei</taxon>
        <taxon>Acanthomorphata</taxon>
        <taxon>Ovalentaria</taxon>
        <taxon>Atherinomorphae</taxon>
        <taxon>Cyprinodontiformes</taxon>
        <taxon>Nothobranchiidae</taxon>
        <taxon>Nothobranchius</taxon>
    </lineage>
</organism>
<name>A0A1A8QQI2_9TELE</name>
<feature type="non-terminal residue" evidence="1">
    <location>
        <position position="37"/>
    </location>
</feature>
<feature type="non-terminal residue" evidence="1">
    <location>
        <position position="1"/>
    </location>
</feature>
<dbReference type="EMBL" id="HAEG01013647">
    <property type="protein sequence ID" value="SBR95538.1"/>
    <property type="molecule type" value="Transcribed_RNA"/>
</dbReference>
<protein>
    <submittedName>
        <fullName evidence="1">Uncharacterized protein</fullName>
    </submittedName>
</protein>
<proteinExistence type="predicted"/>
<evidence type="ECO:0000313" key="1">
    <source>
        <dbReference type="EMBL" id="SBR95538.1"/>
    </source>
</evidence>
<reference evidence="1" key="1">
    <citation type="submission" date="2016-05" db="EMBL/GenBank/DDBJ databases">
        <authorList>
            <person name="Lavstsen T."/>
            <person name="Jespersen J.S."/>
        </authorList>
    </citation>
    <scope>NUCLEOTIDE SEQUENCE</scope>
    <source>
        <tissue evidence="1">Brain</tissue>
    </source>
</reference>
<accession>A0A1A8QQI2</accession>
<reference evidence="1" key="2">
    <citation type="submission" date="2016-06" db="EMBL/GenBank/DDBJ databases">
        <title>The genome of a short-lived fish provides insights into sex chromosome evolution and the genetic control of aging.</title>
        <authorList>
            <person name="Reichwald K."/>
            <person name="Felder M."/>
            <person name="Petzold A."/>
            <person name="Koch P."/>
            <person name="Groth M."/>
            <person name="Platzer M."/>
        </authorList>
    </citation>
    <scope>NUCLEOTIDE SEQUENCE</scope>
    <source>
        <tissue evidence="1">Brain</tissue>
    </source>
</reference>